<dbReference type="EMBL" id="BLXT01000591">
    <property type="protein sequence ID" value="GFN78557.1"/>
    <property type="molecule type" value="Genomic_DNA"/>
</dbReference>
<accession>A0AAV3Y7S7</accession>
<dbReference type="Proteomes" id="UP000735302">
    <property type="component" value="Unassembled WGS sequence"/>
</dbReference>
<keyword evidence="3" id="KW-1185">Reference proteome</keyword>
<comment type="caution">
    <text evidence="2">The sequence shown here is derived from an EMBL/GenBank/DDBJ whole genome shotgun (WGS) entry which is preliminary data.</text>
</comment>
<proteinExistence type="predicted"/>
<evidence type="ECO:0000313" key="2">
    <source>
        <dbReference type="EMBL" id="GFN78557.1"/>
    </source>
</evidence>
<feature type="region of interest" description="Disordered" evidence="1">
    <location>
        <begin position="45"/>
        <end position="64"/>
    </location>
</feature>
<evidence type="ECO:0000313" key="3">
    <source>
        <dbReference type="Proteomes" id="UP000735302"/>
    </source>
</evidence>
<organism evidence="2 3">
    <name type="scientific">Plakobranchus ocellatus</name>
    <dbReference type="NCBI Taxonomy" id="259542"/>
    <lineage>
        <taxon>Eukaryota</taxon>
        <taxon>Metazoa</taxon>
        <taxon>Spiralia</taxon>
        <taxon>Lophotrochozoa</taxon>
        <taxon>Mollusca</taxon>
        <taxon>Gastropoda</taxon>
        <taxon>Heterobranchia</taxon>
        <taxon>Euthyneura</taxon>
        <taxon>Panpulmonata</taxon>
        <taxon>Sacoglossa</taxon>
        <taxon>Placobranchoidea</taxon>
        <taxon>Plakobranchidae</taxon>
        <taxon>Plakobranchus</taxon>
    </lineage>
</organism>
<feature type="compositionally biased region" description="Basic residues" evidence="1">
    <location>
        <begin position="55"/>
        <end position="64"/>
    </location>
</feature>
<reference evidence="2 3" key="1">
    <citation type="journal article" date="2021" name="Elife">
        <title>Chloroplast acquisition without the gene transfer in kleptoplastic sea slugs, Plakobranchus ocellatus.</title>
        <authorList>
            <person name="Maeda T."/>
            <person name="Takahashi S."/>
            <person name="Yoshida T."/>
            <person name="Shimamura S."/>
            <person name="Takaki Y."/>
            <person name="Nagai Y."/>
            <person name="Toyoda A."/>
            <person name="Suzuki Y."/>
            <person name="Arimoto A."/>
            <person name="Ishii H."/>
            <person name="Satoh N."/>
            <person name="Nishiyama T."/>
            <person name="Hasebe M."/>
            <person name="Maruyama T."/>
            <person name="Minagawa J."/>
            <person name="Obokata J."/>
            <person name="Shigenobu S."/>
        </authorList>
    </citation>
    <scope>NUCLEOTIDE SEQUENCE [LARGE SCALE GENOMIC DNA]</scope>
</reference>
<dbReference type="AlphaFoldDB" id="A0AAV3Y7S7"/>
<evidence type="ECO:0000256" key="1">
    <source>
        <dbReference type="SAM" id="MobiDB-lite"/>
    </source>
</evidence>
<protein>
    <submittedName>
        <fullName evidence="2">Uncharacterized protein</fullName>
    </submittedName>
</protein>
<name>A0AAV3Y7S7_9GAST</name>
<gene>
    <name evidence="2" type="ORF">PoB_000506300</name>
</gene>
<sequence>MKHKRHVDKMIHVKFTRGSKVIHYINSYIDFETADFLKSSLELEEEPTKSEKRGIQRTKKKKNKTQRLAILVPQSRHLFWEETENPITIAPRLGD</sequence>